<evidence type="ECO:0000313" key="10">
    <source>
        <dbReference type="Proteomes" id="UP001168821"/>
    </source>
</evidence>
<proteinExistence type="inferred from homology"/>
<dbReference type="AlphaFoldDB" id="A0AA38I690"/>
<keyword evidence="3 8" id="KW-0812">Transmembrane</keyword>
<comment type="caution">
    <text evidence="9">The sequence shown here is derived from an EMBL/GenBank/DDBJ whole genome shotgun (WGS) entry which is preliminary data.</text>
</comment>
<reference evidence="9" key="1">
    <citation type="journal article" date="2023" name="G3 (Bethesda)">
        <title>Whole genome assemblies of Zophobas morio and Tenebrio molitor.</title>
        <authorList>
            <person name="Kaur S."/>
            <person name="Stinson S.A."/>
            <person name="diCenzo G.C."/>
        </authorList>
    </citation>
    <scope>NUCLEOTIDE SEQUENCE</scope>
    <source>
        <strain evidence="9">QUZm001</strain>
    </source>
</reference>
<feature type="transmembrane region" description="Helical" evidence="8">
    <location>
        <begin position="233"/>
        <end position="258"/>
    </location>
</feature>
<name>A0AA38I690_9CUCU</name>
<evidence type="ECO:0000256" key="2">
    <source>
        <dbReference type="ARBA" id="ARBA00022475"/>
    </source>
</evidence>
<organism evidence="9 10">
    <name type="scientific">Zophobas morio</name>
    <dbReference type="NCBI Taxonomy" id="2755281"/>
    <lineage>
        <taxon>Eukaryota</taxon>
        <taxon>Metazoa</taxon>
        <taxon>Ecdysozoa</taxon>
        <taxon>Arthropoda</taxon>
        <taxon>Hexapoda</taxon>
        <taxon>Insecta</taxon>
        <taxon>Pterygota</taxon>
        <taxon>Neoptera</taxon>
        <taxon>Endopterygota</taxon>
        <taxon>Coleoptera</taxon>
        <taxon>Polyphaga</taxon>
        <taxon>Cucujiformia</taxon>
        <taxon>Tenebrionidae</taxon>
        <taxon>Zophobas</taxon>
    </lineage>
</organism>
<evidence type="ECO:0000256" key="3">
    <source>
        <dbReference type="ARBA" id="ARBA00022692"/>
    </source>
</evidence>
<evidence type="ECO:0000256" key="5">
    <source>
        <dbReference type="ARBA" id="ARBA00023136"/>
    </source>
</evidence>
<dbReference type="GO" id="GO:0008049">
    <property type="term" value="P:male courtship behavior"/>
    <property type="evidence" value="ECO:0007669"/>
    <property type="project" value="TreeGrafter"/>
</dbReference>
<evidence type="ECO:0000256" key="4">
    <source>
        <dbReference type="ARBA" id="ARBA00022989"/>
    </source>
</evidence>
<evidence type="ECO:0000256" key="8">
    <source>
        <dbReference type="RuleBase" id="RU363108"/>
    </source>
</evidence>
<keyword evidence="6 8" id="KW-0675">Receptor</keyword>
<evidence type="ECO:0000256" key="6">
    <source>
        <dbReference type="ARBA" id="ARBA00023170"/>
    </source>
</evidence>
<dbReference type="GO" id="GO:0043025">
    <property type="term" value="C:neuronal cell body"/>
    <property type="evidence" value="ECO:0007669"/>
    <property type="project" value="TreeGrafter"/>
</dbReference>
<keyword evidence="5 8" id="KW-0472">Membrane</keyword>
<feature type="transmembrane region" description="Helical" evidence="8">
    <location>
        <begin position="343"/>
        <end position="365"/>
    </location>
</feature>
<feature type="transmembrane region" description="Helical" evidence="8">
    <location>
        <begin position="265"/>
        <end position="282"/>
    </location>
</feature>
<keyword evidence="10" id="KW-1185">Reference proteome</keyword>
<accession>A0AA38I690</accession>
<comment type="caution">
    <text evidence="8">Lacks conserved residue(s) required for the propagation of feature annotation.</text>
</comment>
<dbReference type="EMBL" id="JALNTZ010000006">
    <property type="protein sequence ID" value="KAJ3647879.1"/>
    <property type="molecule type" value="Genomic_DNA"/>
</dbReference>
<dbReference type="Pfam" id="PF08395">
    <property type="entry name" value="7tm_7"/>
    <property type="match status" value="1"/>
</dbReference>
<comment type="subcellular location">
    <subcellularLocation>
        <location evidence="1 8">Cell membrane</location>
        <topology evidence="1 8">Multi-pass membrane protein</topology>
    </subcellularLocation>
</comment>
<gene>
    <name evidence="9" type="ORF">Zmor_019730</name>
</gene>
<dbReference type="GO" id="GO:0005886">
    <property type="term" value="C:plasma membrane"/>
    <property type="evidence" value="ECO:0007669"/>
    <property type="project" value="UniProtKB-SubCell"/>
</dbReference>
<evidence type="ECO:0000313" key="9">
    <source>
        <dbReference type="EMBL" id="KAJ3647879.1"/>
    </source>
</evidence>
<keyword evidence="7 8" id="KW-0807">Transducer</keyword>
<dbReference type="InterPro" id="IPR013604">
    <property type="entry name" value="7TM_chemorcpt"/>
</dbReference>
<feature type="transmembrane region" description="Helical" evidence="8">
    <location>
        <begin position="134"/>
        <end position="152"/>
    </location>
</feature>
<protein>
    <recommendedName>
        <fullName evidence="8">Gustatory receptor</fullName>
    </recommendedName>
</protein>
<dbReference type="GO" id="GO:0030425">
    <property type="term" value="C:dendrite"/>
    <property type="evidence" value="ECO:0007669"/>
    <property type="project" value="TreeGrafter"/>
</dbReference>
<dbReference type="GO" id="GO:0050909">
    <property type="term" value="P:sensory perception of taste"/>
    <property type="evidence" value="ECO:0007669"/>
    <property type="project" value="InterPro"/>
</dbReference>
<dbReference type="PANTHER" id="PTHR21143">
    <property type="entry name" value="INVERTEBRATE GUSTATORY RECEPTOR"/>
    <property type="match status" value="1"/>
</dbReference>
<comment type="similarity">
    <text evidence="8">Belongs to the insect chemoreceptor superfamily. Gustatory receptor (GR) family.</text>
</comment>
<feature type="transmembrane region" description="Helical" evidence="8">
    <location>
        <begin position="42"/>
        <end position="61"/>
    </location>
</feature>
<evidence type="ECO:0000256" key="7">
    <source>
        <dbReference type="ARBA" id="ARBA00023224"/>
    </source>
</evidence>
<dbReference type="GO" id="GO:0007165">
    <property type="term" value="P:signal transduction"/>
    <property type="evidence" value="ECO:0007669"/>
    <property type="project" value="UniProtKB-KW"/>
</dbReference>
<sequence length="369" mass="42462">MKTHNLRTFCDVFKIIFNQCQLLGLVTFTRTQNGLTPSKLKYFGNVCRSLVFTTFALYYLYRFLIAPGISVLTKCTTTLGYCYALVYVNSAWLLSATTCHKLIEFIVKIEEFDAHFWSPKLTSHQNYRKKIQKFWLAKHLFLVIFFSVYNVGGDVTFLTLASSFLSSFFVIFNFVVCQLTTELVFVLHFRFVLLNSRLIQLGQQQSKKVVVIFGEICCWHQHLSNLVELFNDIFGVVLLFSFSYTFIVCTVLSFYIAIELQGSETNWLLVAYLVFVALLYIWDTVRICDACYRAVEEIMATGDLIHKIRTEDVDFIDGIEMFALQIANERAEFSAAGLFPINYTLVFSMIGGITTYIIILLQLAATFKE</sequence>
<dbReference type="Proteomes" id="UP001168821">
    <property type="component" value="Unassembled WGS sequence"/>
</dbReference>
<dbReference type="PANTHER" id="PTHR21143:SF133">
    <property type="entry name" value="GUSTATORY AND PHEROMONE RECEPTOR 32A-RELATED"/>
    <property type="match status" value="1"/>
</dbReference>
<keyword evidence="4 8" id="KW-1133">Transmembrane helix</keyword>
<dbReference type="GO" id="GO:0007635">
    <property type="term" value="P:chemosensory behavior"/>
    <property type="evidence" value="ECO:0007669"/>
    <property type="project" value="TreeGrafter"/>
</dbReference>
<feature type="transmembrane region" description="Helical" evidence="8">
    <location>
        <begin position="164"/>
        <end position="189"/>
    </location>
</feature>
<comment type="function">
    <text evidence="8">Gustatory receptor which mediates acceptance or avoidance behavior, depending on its substrates.</text>
</comment>
<dbReference type="GO" id="GO:0030424">
    <property type="term" value="C:axon"/>
    <property type="evidence" value="ECO:0007669"/>
    <property type="project" value="TreeGrafter"/>
</dbReference>
<keyword evidence="2 8" id="KW-1003">Cell membrane</keyword>
<evidence type="ECO:0000256" key="1">
    <source>
        <dbReference type="ARBA" id="ARBA00004651"/>
    </source>
</evidence>